<comment type="caution">
    <text evidence="1">The sequence shown here is derived from an EMBL/GenBank/DDBJ whole genome shotgun (WGS) entry which is preliminary data.</text>
</comment>
<evidence type="ECO:0008006" key="3">
    <source>
        <dbReference type="Google" id="ProtNLM"/>
    </source>
</evidence>
<dbReference type="AlphaFoldDB" id="A0A1B9C1Q3"/>
<dbReference type="Gene3D" id="3.40.50.300">
    <property type="entry name" value="P-loop containing nucleotide triphosphate hydrolases"/>
    <property type="match status" value="1"/>
</dbReference>
<evidence type="ECO:0000313" key="1">
    <source>
        <dbReference type="EMBL" id="OCB03909.1"/>
    </source>
</evidence>
<dbReference type="InterPro" id="IPR027417">
    <property type="entry name" value="P-loop_NTPase"/>
</dbReference>
<name>A0A1B9C1Q3_9PROT</name>
<accession>A0A1B9C1Q3</accession>
<dbReference type="Proteomes" id="UP000093129">
    <property type="component" value="Unassembled WGS sequence"/>
</dbReference>
<protein>
    <recommendedName>
        <fullName evidence="3">Mobilization protein MobD</fullName>
    </recommendedName>
</protein>
<dbReference type="SUPFAM" id="SSF52540">
    <property type="entry name" value="P-loop containing nucleoside triphosphate hydrolases"/>
    <property type="match status" value="1"/>
</dbReference>
<evidence type="ECO:0000313" key="2">
    <source>
        <dbReference type="Proteomes" id="UP000093129"/>
    </source>
</evidence>
<dbReference type="RefSeq" id="WP_065412527.1">
    <property type="nucleotide sequence ID" value="NZ_MASQ01000033.1"/>
</dbReference>
<dbReference type="EMBL" id="MASQ01000033">
    <property type="protein sequence ID" value="OCB03909.1"/>
    <property type="molecule type" value="Genomic_DNA"/>
</dbReference>
<sequence length="244" mass="26615">MSKKTLYLSHGDKGGCGKSILSMFIVEHLLASQKTVCLVESDPSQPDLAGRYADDKSIVNGFLSLNQAGDSENAISKFNTWLELQGGDNVVVNLPAGAGETLDKLGDLLLDTCEALDYRLVVTYSLEKNVMAADMFASSLKSGLMSMIVPANRFVIYPAFKGEPADFAWVDHSAREKYEMGEIVVPAMRSTAAWKAFESTPGRMAGLVDKANRPEGWMITDQSSVFRFYQSAMSAITPLFDEGE</sequence>
<reference evidence="1 2" key="1">
    <citation type="submission" date="2016-07" db="EMBL/GenBank/DDBJ databases">
        <title>Draft genome of a psychrotolerant acidophile Acidithiobacillus ferrivorans strain YL15.</title>
        <authorList>
            <person name="Peng T."/>
            <person name="Ma L."/>
            <person name="Nan M."/>
            <person name="An N."/>
            <person name="Wang M."/>
            <person name="Qiu G."/>
            <person name="Zeng W."/>
        </authorList>
    </citation>
    <scope>NUCLEOTIDE SEQUENCE [LARGE SCALE GENOMIC DNA]</scope>
    <source>
        <strain evidence="1 2">YL15</strain>
    </source>
</reference>
<organism evidence="1 2">
    <name type="scientific">Acidithiobacillus ferrivorans</name>
    <dbReference type="NCBI Taxonomy" id="160808"/>
    <lineage>
        <taxon>Bacteria</taxon>
        <taxon>Pseudomonadati</taxon>
        <taxon>Pseudomonadota</taxon>
        <taxon>Acidithiobacillia</taxon>
        <taxon>Acidithiobacillales</taxon>
        <taxon>Acidithiobacillaceae</taxon>
        <taxon>Acidithiobacillus</taxon>
    </lineage>
</organism>
<gene>
    <name evidence="1" type="ORF">BBC27_05805</name>
</gene>
<proteinExistence type="predicted"/>